<evidence type="ECO:0000313" key="2">
    <source>
        <dbReference type="Proteomes" id="UP000692954"/>
    </source>
</evidence>
<dbReference type="AlphaFoldDB" id="A0A8S1NLL9"/>
<comment type="caution">
    <text evidence="1">The sequence shown here is derived from an EMBL/GenBank/DDBJ whole genome shotgun (WGS) entry which is preliminary data.</text>
</comment>
<dbReference type="EMBL" id="CAJJDN010000057">
    <property type="protein sequence ID" value="CAD8091181.1"/>
    <property type="molecule type" value="Genomic_DNA"/>
</dbReference>
<evidence type="ECO:0000313" key="1">
    <source>
        <dbReference type="EMBL" id="CAD8091181.1"/>
    </source>
</evidence>
<keyword evidence="2" id="KW-1185">Reference proteome</keyword>
<sequence length="146" mass="17154">MGLNCSIQRKSFQLKVNDRSLKMSSEFVSLTFDLSLKSMMTWLFREINGFILDKIRVEGNASNMKMLKSFLGGKITFKGFQIFDSYSGAINFYKNKTTKVCTLINRETKIKFSCKCFRKVNQKTRKFTKRLKLFRKLLQMDQPQNL</sequence>
<reference evidence="1" key="1">
    <citation type="submission" date="2021-01" db="EMBL/GenBank/DDBJ databases">
        <authorList>
            <consortium name="Genoscope - CEA"/>
            <person name="William W."/>
        </authorList>
    </citation>
    <scope>NUCLEOTIDE SEQUENCE</scope>
</reference>
<accession>A0A8S1NLL9</accession>
<gene>
    <name evidence="1" type="ORF">PSON_ATCC_30995.1.T0570122</name>
</gene>
<protein>
    <submittedName>
        <fullName evidence="1">Uncharacterized protein</fullName>
    </submittedName>
</protein>
<name>A0A8S1NLL9_9CILI</name>
<proteinExistence type="predicted"/>
<organism evidence="1 2">
    <name type="scientific">Paramecium sonneborni</name>
    <dbReference type="NCBI Taxonomy" id="65129"/>
    <lineage>
        <taxon>Eukaryota</taxon>
        <taxon>Sar</taxon>
        <taxon>Alveolata</taxon>
        <taxon>Ciliophora</taxon>
        <taxon>Intramacronucleata</taxon>
        <taxon>Oligohymenophorea</taxon>
        <taxon>Peniculida</taxon>
        <taxon>Parameciidae</taxon>
        <taxon>Paramecium</taxon>
    </lineage>
</organism>
<dbReference type="Proteomes" id="UP000692954">
    <property type="component" value="Unassembled WGS sequence"/>
</dbReference>